<name>A0ABP4PW46_9ACTN</name>
<dbReference type="InterPro" id="IPR000944">
    <property type="entry name" value="Tscrpt_reg_Rrf2"/>
</dbReference>
<evidence type="ECO:0000313" key="2">
    <source>
        <dbReference type="Proteomes" id="UP001500393"/>
    </source>
</evidence>
<organism evidence="1 2">
    <name type="scientific">Kribbella sancticallisti</name>
    <dbReference type="NCBI Taxonomy" id="460087"/>
    <lineage>
        <taxon>Bacteria</taxon>
        <taxon>Bacillati</taxon>
        <taxon>Actinomycetota</taxon>
        <taxon>Actinomycetes</taxon>
        <taxon>Propionibacteriales</taxon>
        <taxon>Kribbellaceae</taxon>
        <taxon>Kribbella</taxon>
    </lineage>
</organism>
<dbReference type="EMBL" id="BAAAOS010000035">
    <property type="protein sequence ID" value="GAA1590400.1"/>
    <property type="molecule type" value="Genomic_DNA"/>
</dbReference>
<dbReference type="Gene3D" id="1.10.10.10">
    <property type="entry name" value="Winged helix-like DNA-binding domain superfamily/Winged helix DNA-binding domain"/>
    <property type="match status" value="1"/>
</dbReference>
<dbReference type="Proteomes" id="UP001500393">
    <property type="component" value="Unassembled WGS sequence"/>
</dbReference>
<evidence type="ECO:0000313" key="1">
    <source>
        <dbReference type="EMBL" id="GAA1590400.1"/>
    </source>
</evidence>
<dbReference type="InterPro" id="IPR036388">
    <property type="entry name" value="WH-like_DNA-bd_sf"/>
</dbReference>
<proteinExistence type="predicted"/>
<reference evidence="2" key="1">
    <citation type="journal article" date="2019" name="Int. J. Syst. Evol. Microbiol.">
        <title>The Global Catalogue of Microorganisms (GCM) 10K type strain sequencing project: providing services to taxonomists for standard genome sequencing and annotation.</title>
        <authorList>
            <consortium name="The Broad Institute Genomics Platform"/>
            <consortium name="The Broad Institute Genome Sequencing Center for Infectious Disease"/>
            <person name="Wu L."/>
            <person name="Ma J."/>
        </authorList>
    </citation>
    <scope>NUCLEOTIDE SEQUENCE [LARGE SCALE GENOMIC DNA]</scope>
    <source>
        <strain evidence="2">JCM 14969</strain>
    </source>
</reference>
<dbReference type="SUPFAM" id="SSF46785">
    <property type="entry name" value="Winged helix' DNA-binding domain"/>
    <property type="match status" value="1"/>
</dbReference>
<dbReference type="PANTHER" id="PTHR33221">
    <property type="entry name" value="WINGED HELIX-TURN-HELIX TRANSCRIPTIONAL REGULATOR, RRF2 FAMILY"/>
    <property type="match status" value="1"/>
</dbReference>
<protein>
    <submittedName>
        <fullName evidence="1">Rrf2 family transcriptional regulator</fullName>
    </submittedName>
</protein>
<sequence>MSANSQLTMAVHALCWLELAARRGRSSLTSSEIAASLANNPVQVRRSLGRLRDAELVSVTGRGPGAGWTLARPAEAVTLFDVYDALGDTGPFALHAHDPNPECTVGGGIRPVLETVYDGVRDVMAQQLRATTIAGVLEEILANDEAGSAARDSLRA</sequence>
<dbReference type="Pfam" id="PF02082">
    <property type="entry name" value="Rrf2"/>
    <property type="match status" value="1"/>
</dbReference>
<gene>
    <name evidence="1" type="ORF">GCM10009789_50100</name>
</gene>
<comment type="caution">
    <text evidence="1">The sequence shown here is derived from an EMBL/GenBank/DDBJ whole genome shotgun (WGS) entry which is preliminary data.</text>
</comment>
<dbReference type="InterPro" id="IPR036390">
    <property type="entry name" value="WH_DNA-bd_sf"/>
</dbReference>
<dbReference type="RefSeq" id="WP_344217934.1">
    <property type="nucleotide sequence ID" value="NZ_BAAAOS010000035.1"/>
</dbReference>
<accession>A0ABP4PW46</accession>
<dbReference type="PROSITE" id="PS51197">
    <property type="entry name" value="HTH_RRF2_2"/>
    <property type="match status" value="1"/>
</dbReference>
<dbReference type="PANTHER" id="PTHR33221:SF15">
    <property type="entry name" value="HTH-TYPE TRANSCRIPTIONAL REGULATOR YWGB-RELATED"/>
    <property type="match status" value="1"/>
</dbReference>
<keyword evidence="2" id="KW-1185">Reference proteome</keyword>